<evidence type="ECO:0000256" key="4">
    <source>
        <dbReference type="SAM" id="SignalP"/>
    </source>
</evidence>
<evidence type="ECO:0000256" key="3">
    <source>
        <dbReference type="ARBA" id="ARBA00023237"/>
    </source>
</evidence>
<dbReference type="InterPro" id="IPR041700">
    <property type="entry name" value="OMP_b-brl_3"/>
</dbReference>
<proteinExistence type="predicted"/>
<reference evidence="7" key="1">
    <citation type="journal article" date="2019" name="Int. J. Syst. Evol. Microbiol.">
        <title>The Global Catalogue of Microorganisms (GCM) 10K type strain sequencing project: providing services to taxonomists for standard genome sequencing and annotation.</title>
        <authorList>
            <consortium name="The Broad Institute Genomics Platform"/>
            <consortium name="The Broad Institute Genome Sequencing Center for Infectious Disease"/>
            <person name="Wu L."/>
            <person name="Ma J."/>
        </authorList>
    </citation>
    <scope>NUCLEOTIDE SEQUENCE [LARGE SCALE GENOMIC DNA]</scope>
    <source>
        <strain evidence="7">JCM 17085</strain>
    </source>
</reference>
<keyword evidence="3" id="KW-0998">Cell outer membrane</keyword>
<feature type="domain" description="Outer membrane protein beta-barrel" evidence="5">
    <location>
        <begin position="454"/>
        <end position="917"/>
    </location>
</feature>
<keyword evidence="6" id="KW-0675">Receptor</keyword>
<evidence type="ECO:0000256" key="2">
    <source>
        <dbReference type="ARBA" id="ARBA00023136"/>
    </source>
</evidence>
<dbReference type="InterPro" id="IPR036942">
    <property type="entry name" value="Beta-barrel_TonB_sf"/>
</dbReference>
<dbReference type="InterPro" id="IPR013784">
    <property type="entry name" value="Carb-bd-like_fold"/>
</dbReference>
<feature type="signal peptide" evidence="4">
    <location>
        <begin position="1"/>
        <end position="20"/>
    </location>
</feature>
<evidence type="ECO:0000313" key="6">
    <source>
        <dbReference type="EMBL" id="GAA4098710.1"/>
    </source>
</evidence>
<keyword evidence="4" id="KW-0732">Signal</keyword>
<comment type="subcellular location">
    <subcellularLocation>
        <location evidence="1">Cell outer membrane</location>
    </subcellularLocation>
</comment>
<dbReference type="RefSeq" id="WP_345104449.1">
    <property type="nucleotide sequence ID" value="NZ_BAABCV010000008.1"/>
</dbReference>
<keyword evidence="2" id="KW-0472">Membrane</keyword>
<evidence type="ECO:0000256" key="1">
    <source>
        <dbReference type="ARBA" id="ARBA00004442"/>
    </source>
</evidence>
<dbReference type="EMBL" id="BAABCV010000008">
    <property type="protein sequence ID" value="GAA4098710.1"/>
    <property type="molecule type" value="Genomic_DNA"/>
</dbReference>
<dbReference type="SUPFAM" id="SSF49452">
    <property type="entry name" value="Starch-binding domain-like"/>
    <property type="match status" value="1"/>
</dbReference>
<comment type="caution">
    <text evidence="6">The sequence shown here is derived from an EMBL/GenBank/DDBJ whole genome shotgun (WGS) entry which is preliminary data.</text>
</comment>
<gene>
    <name evidence="6" type="ORF">GCM10022392_23230</name>
</gene>
<evidence type="ECO:0000313" key="7">
    <source>
        <dbReference type="Proteomes" id="UP001500841"/>
    </source>
</evidence>
<dbReference type="Gene3D" id="2.40.170.20">
    <property type="entry name" value="TonB-dependent receptor, beta-barrel domain"/>
    <property type="match status" value="1"/>
</dbReference>
<evidence type="ECO:0000259" key="5">
    <source>
        <dbReference type="Pfam" id="PF14905"/>
    </source>
</evidence>
<accession>A0ABP7WXF2</accession>
<keyword evidence="7" id="KW-1185">Reference proteome</keyword>
<name>A0ABP7WXF2_9SPHI</name>
<dbReference type="Pfam" id="PF14905">
    <property type="entry name" value="OMP_b-brl_3"/>
    <property type="match status" value="1"/>
</dbReference>
<protein>
    <submittedName>
        <fullName evidence="6">TonB-dependent receptor</fullName>
    </submittedName>
</protein>
<dbReference type="Proteomes" id="UP001500841">
    <property type="component" value="Unassembled WGS sequence"/>
</dbReference>
<feature type="chain" id="PRO_5046887307" evidence="4">
    <location>
        <begin position="21"/>
        <end position="928"/>
    </location>
</feature>
<organism evidence="6 7">
    <name type="scientific">Mucilaginibacter panaciglaebae</name>
    <dbReference type="NCBI Taxonomy" id="502331"/>
    <lineage>
        <taxon>Bacteria</taxon>
        <taxon>Pseudomonadati</taxon>
        <taxon>Bacteroidota</taxon>
        <taxon>Sphingobacteriia</taxon>
        <taxon>Sphingobacteriales</taxon>
        <taxon>Sphingobacteriaceae</taxon>
        <taxon>Mucilaginibacter</taxon>
    </lineage>
</organism>
<dbReference type="SUPFAM" id="SSF56935">
    <property type="entry name" value="Porins"/>
    <property type="match status" value="1"/>
</dbReference>
<sequence>MKITIRLAAFLMLLNLSAYAQSNYTIKGSAVDTAEKKALLNTTIMVLNAKDSTLRKFTRAKSDGSFAINNLMAGKFILVLSYPGYADYTEGFTLEDKNRQHNFGKIGLTQTSRLLRDVIVKGEVRAIKIKGDTTEFNAKAYVIQPNDKVEDLIKQFPGIQVDKDGKITAQGKSVDKVLLDGEEFFGDDPTLVTKNIRADMVDKVQLYDKKSDQATFTGIDDDKAVKTLNIKLKEGKKSGSFGKAIAAEGTDKYYQGQLMYNKFQNKEKISVYGIGSNNGTTRLDWDDAQRYGDNSAMELNDDGSMSFSFGGGDLYYDDRGLPKAITGGAHYDNKWDKDKYAINGNYKVGQLSIDGDQSTIRQNNLPDRVINSTSSQVSHKSKFTEELNAKLEVKLDTTANLKITASGNYTNNQNKILSADTSRRGDNSLLNLNNTSNINSVDNRLFNASIFYTKKLKKKGRTLSLLVAGNSNDSKGAGYLKSNLEYFDDAGALSTTQPTDQFKTSANKGQVLNTNITYTEPVAKGIALVVNYSFKLDQASSNQRAYSRGTPDGDYNVLVDSLSNFFKLNQHAQQAGAILNYNKGKTVINVGTKAANVSFDQTNIYTGNELKRQFINWFPQASYLYKFSQQTSFRASYSGSTQQPTINQIQPVKDNSNPLYITLGNPNLTPSFYNRFSTSYNSYKVLSGESIYINGTYGFTTNVIVNNTSTDAIGKTTSQYFNLVGKTQHTYNGYLSYSRKLAGLNVGFNGNLYSRTTYNMVTNAVNGVSQLNTSNNSSYSGNLSINKYVQNKYDFYISAGPTYSITQSSLQTSYNSNSGGFNARGWAGLYLPHNWQLGTDGSYTYTAKTTTLPEFKRTLLNASISKAFFKDKSLKIMGTLNDILNQNQGYNRYANGGIITEERYTTIKRYFLLTLSYDFSRMSAGTTK</sequence>